<keyword evidence="3" id="KW-0812">Transmembrane</keyword>
<organism evidence="5 6">
    <name type="scientific">Streptomyces spinosisporus</name>
    <dbReference type="NCBI Taxonomy" id="2927582"/>
    <lineage>
        <taxon>Bacteria</taxon>
        <taxon>Bacillati</taxon>
        <taxon>Actinomycetota</taxon>
        <taxon>Actinomycetes</taxon>
        <taxon>Kitasatosporales</taxon>
        <taxon>Streptomycetaceae</taxon>
        <taxon>Streptomyces</taxon>
    </lineage>
</organism>
<dbReference type="Pfam" id="PF00892">
    <property type="entry name" value="EamA"/>
    <property type="match status" value="2"/>
</dbReference>
<feature type="transmembrane region" description="Helical" evidence="3">
    <location>
        <begin position="212"/>
        <end position="232"/>
    </location>
</feature>
<feature type="transmembrane region" description="Helical" evidence="3">
    <location>
        <begin position="35"/>
        <end position="58"/>
    </location>
</feature>
<name>A0ABS9XK27_9ACTN</name>
<feature type="transmembrane region" description="Helical" evidence="3">
    <location>
        <begin position="266"/>
        <end position="283"/>
    </location>
</feature>
<keyword evidence="3" id="KW-0472">Membrane</keyword>
<evidence type="ECO:0000259" key="4">
    <source>
        <dbReference type="Pfam" id="PF00892"/>
    </source>
</evidence>
<dbReference type="Proteomes" id="UP001165270">
    <property type="component" value="Unassembled WGS sequence"/>
</dbReference>
<protein>
    <submittedName>
        <fullName evidence="5">DMT family transporter</fullName>
    </submittedName>
</protein>
<dbReference type="InterPro" id="IPR000620">
    <property type="entry name" value="EamA_dom"/>
</dbReference>
<dbReference type="EMBL" id="JALDAX010000008">
    <property type="protein sequence ID" value="MCI3242380.1"/>
    <property type="molecule type" value="Genomic_DNA"/>
</dbReference>
<feature type="transmembrane region" description="Helical" evidence="3">
    <location>
        <begin position="70"/>
        <end position="89"/>
    </location>
</feature>
<keyword evidence="6" id="KW-1185">Reference proteome</keyword>
<feature type="domain" description="EamA" evidence="4">
    <location>
        <begin position="152"/>
        <end position="284"/>
    </location>
</feature>
<comment type="caution">
    <text evidence="5">The sequence shown here is derived from an EMBL/GenBank/DDBJ whole genome shotgun (WGS) entry which is preliminary data.</text>
</comment>
<feature type="transmembrane region" description="Helical" evidence="3">
    <location>
        <begin position="181"/>
        <end position="200"/>
    </location>
</feature>
<dbReference type="RefSeq" id="WP_242710903.1">
    <property type="nucleotide sequence ID" value="NZ_JALDAX010000008.1"/>
</dbReference>
<accession>A0ABS9XK27</accession>
<comment type="similarity">
    <text evidence="1">Belongs to the EamA transporter family.</text>
</comment>
<sequence length="338" mass="34833">MKKRSASPRFLALAGTVLLWACAFPAIRVGVAGLGLVALSFLRLAVAAVALLAMAPFAGVRLPRKRDLPLIGLCGLTGMTAYQVLLNWGEVHVEAGTASLLIAIAPVFSVLLGSVFLSERPTRNVVLGSLIAIAGTAVVTLAEGYSGFSPASLVVLAAAVVQGVYHFASKPLLKHYSGLEVATYAMVAGTLFALPLAPRAVSATVGAPADALWSAVFLGLLPSALGFVIWGYAVARLPLAASTAALYLVPPVALVVSFVWLGERPLPLELAGGAITVAGVVLINRRRAEEPGTDVEAVPLSASGSARDDTCTDATGSTSGREDRRPTGSLARTSPRHH</sequence>
<evidence type="ECO:0000256" key="3">
    <source>
        <dbReference type="SAM" id="Phobius"/>
    </source>
</evidence>
<feature type="transmembrane region" description="Helical" evidence="3">
    <location>
        <begin position="148"/>
        <end position="169"/>
    </location>
</feature>
<dbReference type="InterPro" id="IPR052756">
    <property type="entry name" value="Alkyne_AA_exporter"/>
</dbReference>
<evidence type="ECO:0000256" key="1">
    <source>
        <dbReference type="ARBA" id="ARBA00007362"/>
    </source>
</evidence>
<feature type="region of interest" description="Disordered" evidence="2">
    <location>
        <begin position="293"/>
        <end position="338"/>
    </location>
</feature>
<evidence type="ECO:0000313" key="5">
    <source>
        <dbReference type="EMBL" id="MCI3242380.1"/>
    </source>
</evidence>
<gene>
    <name evidence="5" type="ORF">MQN93_21890</name>
</gene>
<feature type="domain" description="EamA" evidence="4">
    <location>
        <begin position="11"/>
        <end position="140"/>
    </location>
</feature>
<dbReference type="PANTHER" id="PTHR12715:SF4">
    <property type="entry name" value="EAMA DOMAIN-CONTAINING PROTEIN"/>
    <property type="match status" value="1"/>
</dbReference>
<feature type="transmembrane region" description="Helical" evidence="3">
    <location>
        <begin position="124"/>
        <end position="142"/>
    </location>
</feature>
<dbReference type="PANTHER" id="PTHR12715">
    <property type="entry name" value="TRANSPORTER, DRUG/METABOLITE EXPORTER FAMILY"/>
    <property type="match status" value="1"/>
</dbReference>
<evidence type="ECO:0000313" key="6">
    <source>
        <dbReference type="Proteomes" id="UP001165270"/>
    </source>
</evidence>
<keyword evidence="3" id="KW-1133">Transmembrane helix</keyword>
<feature type="transmembrane region" description="Helical" evidence="3">
    <location>
        <begin position="239"/>
        <end position="260"/>
    </location>
</feature>
<reference evidence="5" key="1">
    <citation type="submission" date="2022-03" db="EMBL/GenBank/DDBJ databases">
        <title>Streptomyces 7R015 and 7R016 isolated from Barleria lupulina in Thailand.</title>
        <authorList>
            <person name="Kanchanasin P."/>
            <person name="Phongsopitanun W."/>
            <person name="Tanasupawat S."/>
        </authorList>
    </citation>
    <scope>NUCLEOTIDE SEQUENCE</scope>
    <source>
        <strain evidence="5">7R016</strain>
    </source>
</reference>
<evidence type="ECO:0000256" key="2">
    <source>
        <dbReference type="SAM" id="MobiDB-lite"/>
    </source>
</evidence>
<dbReference type="InterPro" id="IPR037185">
    <property type="entry name" value="EmrE-like"/>
</dbReference>
<dbReference type="SUPFAM" id="SSF103481">
    <property type="entry name" value="Multidrug resistance efflux transporter EmrE"/>
    <property type="match status" value="2"/>
</dbReference>
<proteinExistence type="inferred from homology"/>
<feature type="transmembrane region" description="Helical" evidence="3">
    <location>
        <begin position="95"/>
        <end position="117"/>
    </location>
</feature>